<evidence type="ECO:0000313" key="10">
    <source>
        <dbReference type="Proteomes" id="UP000063781"/>
    </source>
</evidence>
<protein>
    <recommendedName>
        <fullName evidence="3 5">Acylphosphatase</fullName>
        <ecNumber evidence="2 5">3.6.1.7</ecNumber>
    </recommendedName>
</protein>
<reference evidence="9 10" key="1">
    <citation type="submission" date="2015-10" db="EMBL/GenBank/DDBJ databases">
        <title>Erysipelothrix larvae sp. LV19 isolated from the larval gut of the rhinoceros beetle, Trypoxylus dichotomus.</title>
        <authorList>
            <person name="Lim S."/>
            <person name="Kim B.-C."/>
        </authorList>
    </citation>
    <scope>NUCLEOTIDE SEQUENCE [LARGE SCALE GENOMIC DNA]</scope>
    <source>
        <strain evidence="9 10">LV19</strain>
    </source>
</reference>
<dbReference type="Pfam" id="PF00708">
    <property type="entry name" value="Acylphosphatase"/>
    <property type="match status" value="1"/>
</dbReference>
<dbReference type="KEGG" id="erl:AOC36_11270"/>
<feature type="domain" description="Acylphosphatase-like" evidence="8">
    <location>
        <begin position="3"/>
        <end position="92"/>
    </location>
</feature>
<feature type="active site" evidence="5">
    <location>
        <position position="37"/>
    </location>
</feature>
<dbReference type="PROSITE" id="PS00151">
    <property type="entry name" value="ACYLPHOSPHATASE_2"/>
    <property type="match status" value="1"/>
</dbReference>
<name>A0A109UHP3_9FIRM</name>
<feature type="active site" evidence="5">
    <location>
        <position position="18"/>
    </location>
</feature>
<dbReference type="STRING" id="1514105.AOC36_11270"/>
<dbReference type="AlphaFoldDB" id="A0A109UHP3"/>
<proteinExistence type="inferred from homology"/>
<dbReference type="SUPFAM" id="SSF54975">
    <property type="entry name" value="Acylphosphatase/BLUF domain-like"/>
    <property type="match status" value="1"/>
</dbReference>
<dbReference type="GO" id="GO:0003998">
    <property type="term" value="F:acylphosphatase activity"/>
    <property type="evidence" value="ECO:0007669"/>
    <property type="project" value="UniProtKB-EC"/>
</dbReference>
<keyword evidence="10" id="KW-1185">Reference proteome</keyword>
<comment type="catalytic activity">
    <reaction evidence="4 5 6">
        <text>an acyl phosphate + H2O = a carboxylate + phosphate + H(+)</text>
        <dbReference type="Rhea" id="RHEA:14965"/>
        <dbReference type="ChEBI" id="CHEBI:15377"/>
        <dbReference type="ChEBI" id="CHEBI:15378"/>
        <dbReference type="ChEBI" id="CHEBI:29067"/>
        <dbReference type="ChEBI" id="CHEBI:43474"/>
        <dbReference type="ChEBI" id="CHEBI:59918"/>
        <dbReference type="EC" id="3.6.1.7"/>
    </reaction>
</comment>
<evidence type="ECO:0000256" key="7">
    <source>
        <dbReference type="RuleBase" id="RU004168"/>
    </source>
</evidence>
<dbReference type="EC" id="3.6.1.7" evidence="2 5"/>
<evidence type="ECO:0000256" key="3">
    <source>
        <dbReference type="ARBA" id="ARBA00015991"/>
    </source>
</evidence>
<dbReference type="Proteomes" id="UP000063781">
    <property type="component" value="Chromosome"/>
</dbReference>
<organism evidence="9 10">
    <name type="scientific">Erysipelothrix larvae</name>
    <dbReference type="NCBI Taxonomy" id="1514105"/>
    <lineage>
        <taxon>Bacteria</taxon>
        <taxon>Bacillati</taxon>
        <taxon>Bacillota</taxon>
        <taxon>Erysipelotrichia</taxon>
        <taxon>Erysipelotrichales</taxon>
        <taxon>Erysipelotrichaceae</taxon>
        <taxon>Erysipelothrix</taxon>
    </lineage>
</organism>
<evidence type="ECO:0000256" key="5">
    <source>
        <dbReference type="PROSITE-ProRule" id="PRU00520"/>
    </source>
</evidence>
<dbReference type="InterPro" id="IPR020456">
    <property type="entry name" value="Acylphosphatase"/>
</dbReference>
<evidence type="ECO:0000256" key="1">
    <source>
        <dbReference type="ARBA" id="ARBA00005614"/>
    </source>
</evidence>
<dbReference type="InterPro" id="IPR001792">
    <property type="entry name" value="Acylphosphatase-like_dom"/>
</dbReference>
<dbReference type="Gene3D" id="3.30.70.100">
    <property type="match status" value="1"/>
</dbReference>
<dbReference type="InterPro" id="IPR036046">
    <property type="entry name" value="Acylphosphatase-like_dom_sf"/>
</dbReference>
<evidence type="ECO:0000256" key="6">
    <source>
        <dbReference type="RuleBase" id="RU000553"/>
    </source>
</evidence>
<keyword evidence="5 6" id="KW-0378">Hydrolase</keyword>
<accession>A0A109UHP3</accession>
<dbReference type="PANTHER" id="PTHR47268:SF4">
    <property type="entry name" value="ACYLPHOSPHATASE"/>
    <property type="match status" value="1"/>
</dbReference>
<dbReference type="RefSeq" id="WP_067634372.1">
    <property type="nucleotide sequence ID" value="NZ_CP013213.1"/>
</dbReference>
<evidence type="ECO:0000256" key="4">
    <source>
        <dbReference type="ARBA" id="ARBA00047645"/>
    </source>
</evidence>
<evidence type="ECO:0000259" key="8">
    <source>
        <dbReference type="PROSITE" id="PS51160"/>
    </source>
</evidence>
<dbReference type="OrthoDB" id="9808093at2"/>
<dbReference type="EMBL" id="CP013213">
    <property type="protein sequence ID" value="AMC94530.1"/>
    <property type="molecule type" value="Genomic_DNA"/>
</dbReference>
<dbReference type="PROSITE" id="PS51160">
    <property type="entry name" value="ACYLPHOSPHATASE_3"/>
    <property type="match status" value="1"/>
</dbReference>
<dbReference type="PROSITE" id="PS00150">
    <property type="entry name" value="ACYLPHOSPHATASE_1"/>
    <property type="match status" value="1"/>
</dbReference>
<dbReference type="InterPro" id="IPR017968">
    <property type="entry name" value="Acylphosphatase_CS"/>
</dbReference>
<evidence type="ECO:0000256" key="2">
    <source>
        <dbReference type="ARBA" id="ARBA00012150"/>
    </source>
</evidence>
<dbReference type="PANTHER" id="PTHR47268">
    <property type="entry name" value="ACYLPHOSPHATASE"/>
    <property type="match status" value="1"/>
</dbReference>
<gene>
    <name evidence="9" type="ORF">AOC36_11270</name>
</gene>
<evidence type="ECO:0000313" key="9">
    <source>
        <dbReference type="EMBL" id="AMC94530.1"/>
    </source>
</evidence>
<sequence length="93" mass="10399">MITLQLNVYGFVQGVGFRFFTQRLADSYGDLTGFVKNEMDGSVTIEVRGPKQSVMKFVEDVKRSPAPSGHVDRVSITEIVDEKSYNGFKVIGY</sequence>
<comment type="similarity">
    <text evidence="1 7">Belongs to the acylphosphatase family.</text>
</comment>